<accession>A0AAD6H119</accession>
<dbReference type="GeneID" id="81586651"/>
<evidence type="ECO:0000313" key="1">
    <source>
        <dbReference type="EMBL" id="KAJ5602396.1"/>
    </source>
</evidence>
<proteinExistence type="predicted"/>
<evidence type="ECO:0000313" key="2">
    <source>
        <dbReference type="Proteomes" id="UP001213799"/>
    </source>
</evidence>
<comment type="caution">
    <text evidence="1">The sequence shown here is derived from an EMBL/GenBank/DDBJ whole genome shotgun (WGS) entry which is preliminary data.</text>
</comment>
<protein>
    <submittedName>
        <fullName evidence="1">Male sterility NAD-binding</fullName>
    </submittedName>
</protein>
<gene>
    <name evidence="1" type="ORF">N7537_005352</name>
</gene>
<dbReference type="AlphaFoldDB" id="A0AAD6H119"/>
<name>A0AAD6H119_9EURO</name>
<dbReference type="Proteomes" id="UP001213799">
    <property type="component" value="Unassembled WGS sequence"/>
</dbReference>
<reference evidence="1" key="1">
    <citation type="journal article" date="2023" name="IMA Fungus">
        <title>Comparative genomic study of the Penicillium genus elucidates a diverse pangenome and 15 lateral gene transfer events.</title>
        <authorList>
            <person name="Petersen C."/>
            <person name="Sorensen T."/>
            <person name="Nielsen M.R."/>
            <person name="Sondergaard T.E."/>
            <person name="Sorensen J.L."/>
            <person name="Fitzpatrick D.A."/>
            <person name="Frisvad J.C."/>
            <person name="Nielsen K.L."/>
        </authorList>
    </citation>
    <scope>NUCLEOTIDE SEQUENCE</scope>
    <source>
        <strain evidence="1">IBT 12815</strain>
    </source>
</reference>
<organism evidence="1 2">
    <name type="scientific">Penicillium hordei</name>
    <dbReference type="NCBI Taxonomy" id="40994"/>
    <lineage>
        <taxon>Eukaryota</taxon>
        <taxon>Fungi</taxon>
        <taxon>Dikarya</taxon>
        <taxon>Ascomycota</taxon>
        <taxon>Pezizomycotina</taxon>
        <taxon>Eurotiomycetes</taxon>
        <taxon>Eurotiomycetidae</taxon>
        <taxon>Eurotiales</taxon>
        <taxon>Aspergillaceae</taxon>
        <taxon>Penicillium</taxon>
    </lineage>
</organism>
<dbReference type="RefSeq" id="XP_056752194.1">
    <property type="nucleotide sequence ID" value="XM_056896409.1"/>
</dbReference>
<dbReference type="EMBL" id="JAQJAE010000003">
    <property type="protein sequence ID" value="KAJ5602396.1"/>
    <property type="molecule type" value="Genomic_DNA"/>
</dbReference>
<reference evidence="1" key="2">
    <citation type="submission" date="2023-01" db="EMBL/GenBank/DDBJ databases">
        <authorList>
            <person name="Petersen C."/>
        </authorList>
    </citation>
    <scope>NUCLEOTIDE SEQUENCE</scope>
    <source>
        <strain evidence="1">IBT 12815</strain>
    </source>
</reference>
<keyword evidence="2" id="KW-1185">Reference proteome</keyword>
<sequence>MKWNAPIEKSLLPQLDRQGETDLHDMLAKAIECGQPDSDLPSEPITGIRKVFTEPWHEVLRLSCYLLQEGAQEEDTDQKQAGGNIKVEAQLATAEDPKEGLAVW</sequence>